<dbReference type="Pfam" id="PF13471">
    <property type="entry name" value="Transglut_core3"/>
    <property type="match status" value="1"/>
</dbReference>
<keyword evidence="3" id="KW-1185">Reference proteome</keyword>
<dbReference type="InterPro" id="IPR053521">
    <property type="entry name" value="McjB-like"/>
</dbReference>
<dbReference type="EMBL" id="JADWOX010000027">
    <property type="protein sequence ID" value="MBI1686793.1"/>
    <property type="molecule type" value="Genomic_DNA"/>
</dbReference>
<dbReference type="RefSeq" id="WP_198578679.1">
    <property type="nucleotide sequence ID" value="NZ_JADWOX010000027.1"/>
</dbReference>
<evidence type="ECO:0000313" key="3">
    <source>
        <dbReference type="Proteomes" id="UP000639859"/>
    </source>
</evidence>
<name>A0ABS0T4I5_9CAUL</name>
<accession>A0ABS0T4I5</accession>
<dbReference type="Proteomes" id="UP000639859">
    <property type="component" value="Unassembled WGS sequence"/>
</dbReference>
<dbReference type="InterPro" id="IPR032708">
    <property type="entry name" value="McjB_C"/>
</dbReference>
<comment type="caution">
    <text evidence="2">The sequence shown here is derived from an EMBL/GenBank/DDBJ whole genome shotgun (WGS) entry which is preliminary data.</text>
</comment>
<organism evidence="2 3">
    <name type="scientific">Caulobacter hibisci</name>
    <dbReference type="NCBI Taxonomy" id="2035993"/>
    <lineage>
        <taxon>Bacteria</taxon>
        <taxon>Pseudomonadati</taxon>
        <taxon>Pseudomonadota</taxon>
        <taxon>Alphaproteobacteria</taxon>
        <taxon>Caulobacterales</taxon>
        <taxon>Caulobacteraceae</taxon>
        <taxon>Caulobacter</taxon>
    </lineage>
</organism>
<protein>
    <submittedName>
        <fullName evidence="2">Lasso peptide biosynthesis B2 protein</fullName>
    </submittedName>
</protein>
<dbReference type="NCBIfam" id="NF033537">
    <property type="entry name" value="lasso_biosyn_B2"/>
    <property type="match status" value="1"/>
</dbReference>
<proteinExistence type="predicted"/>
<feature type="domain" description="Microcin J25-processing protein McjB C-terminal" evidence="1">
    <location>
        <begin position="106"/>
        <end position="215"/>
    </location>
</feature>
<sequence length="217" mass="23466">MRLDLPAHVHAVMIDDDLVLLDVEADAYFCLPLPAGLLRQGAHGLETEEAAIVRDLAAAGLARAAGEGPVARRPPPPAIPQRTARATLEYRQDRVRVRPAHLRALALAARAALASRRMPFAALLAPPKGPADEGAPARLLDDLAVWRGVSPWLPLDGVCLFRSGMLLAFLRALGHRPSWVFGVRTWPFRAHCWLQAGDLALDDEAERLAAYAPILAA</sequence>
<evidence type="ECO:0000259" key="1">
    <source>
        <dbReference type="Pfam" id="PF13471"/>
    </source>
</evidence>
<evidence type="ECO:0000313" key="2">
    <source>
        <dbReference type="EMBL" id="MBI1686793.1"/>
    </source>
</evidence>
<gene>
    <name evidence="2" type="ORF">I4Q42_24260</name>
</gene>
<reference evidence="2 3" key="1">
    <citation type="submission" date="2020-11" db="EMBL/GenBank/DDBJ databases">
        <title>genome sequence of strain KACC 18849.</title>
        <authorList>
            <person name="Gao J."/>
            <person name="Zhang X."/>
        </authorList>
    </citation>
    <scope>NUCLEOTIDE SEQUENCE [LARGE SCALE GENOMIC DNA]</scope>
    <source>
        <strain evidence="2 3">KACC 18849</strain>
    </source>
</reference>